<keyword evidence="5" id="KW-0812">Transmembrane</keyword>
<feature type="transmembrane region" description="Helical" evidence="5">
    <location>
        <begin position="12"/>
        <end position="32"/>
    </location>
</feature>
<evidence type="ECO:0000313" key="7">
    <source>
        <dbReference type="EMBL" id="KAH7421475.1"/>
    </source>
</evidence>
<evidence type="ECO:0000259" key="6">
    <source>
        <dbReference type="Pfam" id="PF03016"/>
    </source>
</evidence>
<evidence type="ECO:0000256" key="3">
    <source>
        <dbReference type="ARBA" id="ARBA00022968"/>
    </source>
</evidence>
<feature type="domain" description="Exostosin GT47" evidence="6">
    <location>
        <begin position="199"/>
        <end position="408"/>
    </location>
</feature>
<evidence type="ECO:0000256" key="4">
    <source>
        <dbReference type="ARBA" id="ARBA00023034"/>
    </source>
</evidence>
<sequence>MGNRLVKTLSCVAALFSLIAITCYIALFNGPFQYAYVFSSSTFQDLRSRTNSQTQLQGVQQANRDDGYSCNCTTQTSQTVVQDGDQSNQDCANATQQLLQKAASPDKRKQPWYAEGRTWHYPVLFPRCSMDACFNFSRCTGDPEHGSKLLIYSYDTPSPPVKYFTGVKSSQWNTENASIACLFFVFLDLNSPHRPHPRTLPHWNDGMNHVLISFADMWKQRGPPPETIGFASVMASDMHETIYRAGFDISIPLPGKVHMRELQGLPPGDGRRYLLTFRGLRYLGRPSDEGVLRSAAEFRALHNGVDVVVVTSCRHATNDAARRDAPELGVHCEEDQALYAKYTFRELMNTTFGLVPAGRQPSCYRMIEVMSAGAIPVLVADNYVKPFDTLIHWHRCLIQFPSSHMHLILPTLRSIPSSELLDRQRYCIRIYNSFLKDDATLLRSAINALTARFLGAVPLALPMISTIDK</sequence>
<evidence type="ECO:0000256" key="2">
    <source>
        <dbReference type="ARBA" id="ARBA00010271"/>
    </source>
</evidence>
<dbReference type="GO" id="GO:0016757">
    <property type="term" value="F:glycosyltransferase activity"/>
    <property type="evidence" value="ECO:0007669"/>
    <property type="project" value="InterPro"/>
</dbReference>
<protein>
    <recommendedName>
        <fullName evidence="6">Exostosin GT47 domain-containing protein</fullName>
    </recommendedName>
</protein>
<comment type="caution">
    <text evidence="7">The sequence shown here is derived from an EMBL/GenBank/DDBJ whole genome shotgun (WGS) entry which is preliminary data.</text>
</comment>
<evidence type="ECO:0000256" key="1">
    <source>
        <dbReference type="ARBA" id="ARBA00004323"/>
    </source>
</evidence>
<evidence type="ECO:0000313" key="8">
    <source>
        <dbReference type="Proteomes" id="UP000825935"/>
    </source>
</evidence>
<evidence type="ECO:0000256" key="5">
    <source>
        <dbReference type="SAM" id="Phobius"/>
    </source>
</evidence>
<dbReference type="Pfam" id="PF03016">
    <property type="entry name" value="Exostosin_GT47"/>
    <property type="match status" value="1"/>
</dbReference>
<keyword evidence="8" id="KW-1185">Reference proteome</keyword>
<keyword evidence="3" id="KW-0735">Signal-anchor</keyword>
<dbReference type="Proteomes" id="UP000825935">
    <property type="component" value="Chromosome 13"/>
</dbReference>
<dbReference type="InterPro" id="IPR004263">
    <property type="entry name" value="Exostosin"/>
</dbReference>
<proteinExistence type="inferred from homology"/>
<dbReference type="PANTHER" id="PTHR11062:SF73">
    <property type="entry name" value="EXOSTOSIN-LIKE 3"/>
    <property type="match status" value="1"/>
</dbReference>
<keyword evidence="5" id="KW-1133">Transmembrane helix</keyword>
<organism evidence="7 8">
    <name type="scientific">Ceratopteris richardii</name>
    <name type="common">Triangle waterfern</name>
    <dbReference type="NCBI Taxonomy" id="49495"/>
    <lineage>
        <taxon>Eukaryota</taxon>
        <taxon>Viridiplantae</taxon>
        <taxon>Streptophyta</taxon>
        <taxon>Embryophyta</taxon>
        <taxon>Tracheophyta</taxon>
        <taxon>Polypodiopsida</taxon>
        <taxon>Polypodiidae</taxon>
        <taxon>Polypodiales</taxon>
        <taxon>Pteridineae</taxon>
        <taxon>Pteridaceae</taxon>
        <taxon>Parkerioideae</taxon>
        <taxon>Ceratopteris</taxon>
    </lineage>
</organism>
<name>A0A8T2TJ60_CERRI</name>
<accession>A0A8T2TJ60</accession>
<keyword evidence="5" id="KW-0472">Membrane</keyword>
<reference evidence="7" key="1">
    <citation type="submission" date="2021-08" db="EMBL/GenBank/DDBJ databases">
        <title>WGS assembly of Ceratopteris richardii.</title>
        <authorList>
            <person name="Marchant D.B."/>
            <person name="Chen G."/>
            <person name="Jenkins J."/>
            <person name="Shu S."/>
            <person name="Leebens-Mack J."/>
            <person name="Grimwood J."/>
            <person name="Schmutz J."/>
            <person name="Soltis P."/>
            <person name="Soltis D."/>
            <person name="Chen Z.-H."/>
        </authorList>
    </citation>
    <scope>NUCLEOTIDE SEQUENCE</scope>
    <source>
        <strain evidence="7">Whitten #5841</strain>
        <tissue evidence="7">Leaf</tissue>
    </source>
</reference>
<dbReference type="OMA" id="IFNFYHG"/>
<comment type="subcellular location">
    <subcellularLocation>
        <location evidence="1">Golgi apparatus membrane</location>
        <topology evidence="1">Single-pass type II membrane protein</topology>
    </subcellularLocation>
</comment>
<dbReference type="OrthoDB" id="1891937at2759"/>
<gene>
    <name evidence="7" type="ORF">KP509_13G059500</name>
</gene>
<keyword evidence="4" id="KW-0333">Golgi apparatus</keyword>
<dbReference type="InterPro" id="IPR040911">
    <property type="entry name" value="Exostosin_GT47"/>
</dbReference>
<dbReference type="PANTHER" id="PTHR11062">
    <property type="entry name" value="EXOSTOSIN HEPARAN SULFATE GLYCOSYLTRANSFERASE -RELATED"/>
    <property type="match status" value="1"/>
</dbReference>
<dbReference type="AlphaFoldDB" id="A0A8T2TJ60"/>
<comment type="similarity">
    <text evidence="2">Belongs to the glycosyltransferase 47 family.</text>
</comment>
<dbReference type="GO" id="GO:0000139">
    <property type="term" value="C:Golgi membrane"/>
    <property type="evidence" value="ECO:0007669"/>
    <property type="project" value="UniProtKB-SubCell"/>
</dbReference>
<dbReference type="EMBL" id="CM035418">
    <property type="protein sequence ID" value="KAH7421475.1"/>
    <property type="molecule type" value="Genomic_DNA"/>
</dbReference>